<dbReference type="RefSeq" id="WP_004437174.1">
    <property type="nucleotide sequence ID" value="NZ_AFEU01000003.1"/>
</dbReference>
<evidence type="ECO:0000313" key="1">
    <source>
        <dbReference type="EMBL" id="EIJ78595.1"/>
    </source>
</evidence>
<evidence type="ECO:0000313" key="2">
    <source>
        <dbReference type="Proteomes" id="UP000010523"/>
    </source>
</evidence>
<keyword evidence="2" id="KW-1185">Reference proteome</keyword>
<organism evidence="1 2">
    <name type="scientific">Bacillus methanolicus PB1</name>
    <dbReference type="NCBI Taxonomy" id="997296"/>
    <lineage>
        <taxon>Bacteria</taxon>
        <taxon>Bacillati</taxon>
        <taxon>Bacillota</taxon>
        <taxon>Bacilli</taxon>
        <taxon>Bacillales</taxon>
        <taxon>Bacillaceae</taxon>
        <taxon>Bacillus</taxon>
    </lineage>
</organism>
<dbReference type="Proteomes" id="UP000010523">
    <property type="component" value="Unassembled WGS sequence"/>
</dbReference>
<dbReference type="EMBL" id="AFEU01000003">
    <property type="protein sequence ID" value="EIJ78595.1"/>
    <property type="molecule type" value="Genomic_DNA"/>
</dbReference>
<proteinExistence type="predicted"/>
<accession>I3DWH4</accession>
<dbReference type="PATRIC" id="fig|997296.3.peg.2871"/>
<protein>
    <recommendedName>
        <fullName evidence="3">Zinc-finger domain-containing protein</fullName>
    </recommendedName>
</protein>
<comment type="caution">
    <text evidence="1">The sequence shown here is derived from an EMBL/GenBank/DDBJ whole genome shotgun (WGS) entry which is preliminary data.</text>
</comment>
<sequence length="61" mass="7282">MKKLDREALLAEVEELMNYYCKDCFLYKHHRKEKGKRYAHRFCITQCTVGEKIKAVGEKLS</sequence>
<reference evidence="1 2" key="1">
    <citation type="journal article" date="2012" name="Appl. Environ. Microbiol.">
        <title>Genome Sequence of Thermotolerant Bacillus methanolicus: Features and Regulation Related to Methylotrophy and Production of L-Lysine and L-Glutamate from Methanol.</title>
        <authorList>
            <person name="Heggeset T.M."/>
            <person name="Krog A."/>
            <person name="Balzer S."/>
            <person name="Wentzel A."/>
            <person name="Ellingsen T.E."/>
            <person name="Brautaset T."/>
        </authorList>
    </citation>
    <scope>NUCLEOTIDE SEQUENCE [LARGE SCALE GENOMIC DNA]</scope>
    <source>
        <strain evidence="1 2">PB1</strain>
    </source>
</reference>
<gene>
    <name evidence="1" type="ORF">PB1_13594</name>
</gene>
<name>I3DWH4_BACMT</name>
<dbReference type="InterPro" id="IPR019718">
    <property type="entry name" value="DUF2602"/>
</dbReference>
<dbReference type="eggNOG" id="ENOG50331EA">
    <property type="taxonomic scope" value="Bacteria"/>
</dbReference>
<dbReference type="Pfam" id="PF10782">
    <property type="entry name" value="zf-C2HCIx2C"/>
    <property type="match status" value="1"/>
</dbReference>
<dbReference type="STRING" id="997296.PB1_13594"/>
<dbReference type="AlphaFoldDB" id="I3DWH4"/>
<evidence type="ECO:0008006" key="3">
    <source>
        <dbReference type="Google" id="ProtNLM"/>
    </source>
</evidence>